<gene>
    <name evidence="7" type="ORF">CK936_33535</name>
</gene>
<evidence type="ECO:0000313" key="7">
    <source>
        <dbReference type="EMBL" id="PAU44697.1"/>
    </source>
</evidence>
<dbReference type="SUPFAM" id="SSF51556">
    <property type="entry name" value="Metallo-dependent hydrolases"/>
    <property type="match status" value="1"/>
</dbReference>
<evidence type="ECO:0000256" key="5">
    <source>
        <dbReference type="ARBA" id="ARBA00038889"/>
    </source>
</evidence>
<keyword evidence="1" id="KW-0479">Metal-binding</keyword>
<dbReference type="GO" id="GO:0019748">
    <property type="term" value="P:secondary metabolic process"/>
    <property type="evidence" value="ECO:0007669"/>
    <property type="project" value="TreeGrafter"/>
</dbReference>
<dbReference type="EMBL" id="NSJV01000637">
    <property type="protein sequence ID" value="PAU44697.1"/>
    <property type="molecule type" value="Genomic_DNA"/>
</dbReference>
<dbReference type="EC" id="4.1.1.52" evidence="5"/>
<evidence type="ECO:0000256" key="2">
    <source>
        <dbReference type="ARBA" id="ARBA00022833"/>
    </source>
</evidence>
<evidence type="ECO:0000313" key="8">
    <source>
        <dbReference type="Proteomes" id="UP000218944"/>
    </source>
</evidence>
<comment type="catalytic activity">
    <reaction evidence="4">
        <text>6-methylsalicylate + H(+) = 3-methylphenol + CO2</text>
        <dbReference type="Rhea" id="RHEA:23112"/>
        <dbReference type="ChEBI" id="CHEBI:15378"/>
        <dbReference type="ChEBI" id="CHEBI:16526"/>
        <dbReference type="ChEBI" id="CHEBI:17231"/>
        <dbReference type="ChEBI" id="CHEBI:36658"/>
        <dbReference type="EC" id="4.1.1.52"/>
    </reaction>
    <physiologicalReaction direction="left-to-right" evidence="4">
        <dbReference type="Rhea" id="RHEA:23113"/>
    </physiologicalReaction>
</comment>
<keyword evidence="8" id="KW-1185">Reference proteome</keyword>
<dbReference type="RefSeq" id="WP_095584701.1">
    <property type="nucleotide sequence ID" value="NZ_JAJQQS010000010.1"/>
</dbReference>
<dbReference type="PANTHER" id="PTHR21240:SF29">
    <property type="entry name" value="AMIDOHYDROLASE-RELATED DOMAIN-CONTAINING PROTEIN"/>
    <property type="match status" value="1"/>
</dbReference>
<protein>
    <recommendedName>
        <fullName evidence="5">6-methylsalicylate decarboxylase</fullName>
        <ecNumber evidence="5">4.1.1.52</ecNumber>
    </recommendedName>
</protein>
<proteinExistence type="predicted"/>
<keyword evidence="7" id="KW-0378">Hydrolase</keyword>
<sequence>MTKIDVHHHFLPDFYRQALIDNGHSRPDGIWGIPGWDETSALRMLDEAGIAKAYLSISSPGVHFGDAAAARVLARRVNEEAARLARAHPGRFAFFASTPLPDIDGALAEIAYAFDELGADGVVFETNFDGLYLGNEQLEPVYTELGRRNAVLFLHPTSPAAPCTGHAPALPYPRPMLEFLFDTTRTVTDMVLSGVLERHPGLRVIVPHAGAVLPAVASRVDVIGARTAGKEHQQPMRNALRTLHFDLAGMPLPEMLPALLNVADPARLHYGSDWPFTPLPEVLAWAGRLEAATTALGEDGITKALRANTEALFS</sequence>
<dbReference type="InterPro" id="IPR032465">
    <property type="entry name" value="ACMSD"/>
</dbReference>
<dbReference type="PANTHER" id="PTHR21240">
    <property type="entry name" value="2-AMINO-3-CARBOXYLMUCONATE-6-SEMIALDEHYDE DECARBOXYLASE"/>
    <property type="match status" value="1"/>
</dbReference>
<dbReference type="InterPro" id="IPR032466">
    <property type="entry name" value="Metal_Hydrolase"/>
</dbReference>
<evidence type="ECO:0000256" key="1">
    <source>
        <dbReference type="ARBA" id="ARBA00022723"/>
    </source>
</evidence>
<evidence type="ECO:0000259" key="6">
    <source>
        <dbReference type="Pfam" id="PF04909"/>
    </source>
</evidence>
<name>A0A2A2CZR3_9ACTN</name>
<dbReference type="AlphaFoldDB" id="A0A2A2CZR3"/>
<comment type="caution">
    <text evidence="7">The sequence shown here is derived from an EMBL/GenBank/DDBJ whole genome shotgun (WGS) entry which is preliminary data.</text>
</comment>
<dbReference type="GO" id="GO:0005829">
    <property type="term" value="C:cytosol"/>
    <property type="evidence" value="ECO:0007669"/>
    <property type="project" value="TreeGrafter"/>
</dbReference>
<organism evidence="7 8">
    <name type="scientific">Streptomyces albireticuli</name>
    <dbReference type="NCBI Taxonomy" id="1940"/>
    <lineage>
        <taxon>Bacteria</taxon>
        <taxon>Bacillati</taxon>
        <taxon>Actinomycetota</taxon>
        <taxon>Actinomycetes</taxon>
        <taxon>Kitasatosporales</taxon>
        <taxon>Streptomycetaceae</taxon>
        <taxon>Streptomyces</taxon>
    </lineage>
</organism>
<dbReference type="Pfam" id="PF04909">
    <property type="entry name" value="Amidohydro_2"/>
    <property type="match status" value="1"/>
</dbReference>
<keyword evidence="2" id="KW-0862">Zinc</keyword>
<dbReference type="GO" id="GO:0016787">
    <property type="term" value="F:hydrolase activity"/>
    <property type="evidence" value="ECO:0007669"/>
    <property type="project" value="UniProtKB-KW"/>
</dbReference>
<dbReference type="GO" id="GO:0047596">
    <property type="term" value="F:6-methylsalicylate decarboxylase activity"/>
    <property type="evidence" value="ECO:0007669"/>
    <property type="project" value="UniProtKB-EC"/>
</dbReference>
<reference evidence="7 8" key="1">
    <citation type="submission" date="2017-08" db="EMBL/GenBank/DDBJ databases">
        <title>Genome sequence of Streptomyces albireticuli NRRL B-1670.</title>
        <authorList>
            <person name="Graham D.E."/>
            <person name="Mahan K.M."/>
            <person name="Klingeman D.M."/>
            <person name="Hettich R.L."/>
            <person name="Parry R.J."/>
            <person name="Spain J.C."/>
        </authorList>
    </citation>
    <scope>NUCLEOTIDE SEQUENCE [LARGE SCALE GENOMIC DNA]</scope>
    <source>
        <strain evidence="7 8">NRRL B-1670</strain>
    </source>
</reference>
<dbReference type="Gene3D" id="3.20.20.140">
    <property type="entry name" value="Metal-dependent hydrolases"/>
    <property type="match status" value="1"/>
</dbReference>
<dbReference type="InterPro" id="IPR006680">
    <property type="entry name" value="Amidohydro-rel"/>
</dbReference>
<dbReference type="GO" id="GO:0046872">
    <property type="term" value="F:metal ion binding"/>
    <property type="evidence" value="ECO:0007669"/>
    <property type="project" value="UniProtKB-KW"/>
</dbReference>
<dbReference type="Proteomes" id="UP000218944">
    <property type="component" value="Unassembled WGS sequence"/>
</dbReference>
<evidence type="ECO:0000256" key="4">
    <source>
        <dbReference type="ARBA" id="ARBA00036832"/>
    </source>
</evidence>
<keyword evidence="3" id="KW-0456">Lyase</keyword>
<accession>A0A2A2CZR3</accession>
<feature type="domain" description="Amidohydrolase-related" evidence="6">
    <location>
        <begin position="4"/>
        <end position="313"/>
    </location>
</feature>
<evidence type="ECO:0000256" key="3">
    <source>
        <dbReference type="ARBA" id="ARBA00023239"/>
    </source>
</evidence>